<accession>A0A7W8NFH7</accession>
<evidence type="ECO:0000313" key="2">
    <source>
        <dbReference type="Proteomes" id="UP000552709"/>
    </source>
</evidence>
<name>A0A7W8NFH7_9DEIO</name>
<protein>
    <submittedName>
        <fullName evidence="1">Uncharacterized protein</fullName>
    </submittedName>
</protein>
<comment type="caution">
    <text evidence="1">The sequence shown here is derived from an EMBL/GenBank/DDBJ whole genome shotgun (WGS) entry which is preliminary data.</text>
</comment>
<dbReference type="AlphaFoldDB" id="A0A7W8NFH7"/>
<proteinExistence type="predicted"/>
<keyword evidence="2" id="KW-1185">Reference proteome</keyword>
<reference evidence="1 2" key="1">
    <citation type="submission" date="2020-08" db="EMBL/GenBank/DDBJ databases">
        <title>Genomic Encyclopedia of Type Strains, Phase IV (KMG-IV): sequencing the most valuable type-strain genomes for metagenomic binning, comparative biology and taxonomic classification.</title>
        <authorList>
            <person name="Goeker M."/>
        </authorList>
    </citation>
    <scope>NUCLEOTIDE SEQUENCE [LARGE SCALE GENOMIC DNA]</scope>
    <source>
        <strain evidence="1 2">DSM 27939</strain>
    </source>
</reference>
<sequence length="32" mass="3701">MPPHFRQASLGFSRQEVFLIAQVQSENHGLYL</sequence>
<dbReference type="Proteomes" id="UP000552709">
    <property type="component" value="Unassembled WGS sequence"/>
</dbReference>
<dbReference type="EMBL" id="JACHFL010000006">
    <property type="protein sequence ID" value="MBB5363720.1"/>
    <property type="molecule type" value="Genomic_DNA"/>
</dbReference>
<evidence type="ECO:0000313" key="1">
    <source>
        <dbReference type="EMBL" id="MBB5363720.1"/>
    </source>
</evidence>
<organism evidence="1 2">
    <name type="scientific">Deinococcus humi</name>
    <dbReference type="NCBI Taxonomy" id="662880"/>
    <lineage>
        <taxon>Bacteria</taxon>
        <taxon>Thermotogati</taxon>
        <taxon>Deinococcota</taxon>
        <taxon>Deinococci</taxon>
        <taxon>Deinococcales</taxon>
        <taxon>Deinococcaceae</taxon>
        <taxon>Deinococcus</taxon>
    </lineage>
</organism>
<gene>
    <name evidence="1" type="ORF">HNQ08_002826</name>
</gene>